<evidence type="ECO:0000256" key="5">
    <source>
        <dbReference type="ARBA" id="ARBA00022538"/>
    </source>
</evidence>
<evidence type="ECO:0000256" key="7">
    <source>
        <dbReference type="ARBA" id="ARBA00022692"/>
    </source>
</evidence>
<keyword evidence="5" id="KW-0633">Potassium transport</keyword>
<reference evidence="19" key="3">
    <citation type="submission" date="2025-09" db="UniProtKB">
        <authorList>
            <consortium name="Ensembl"/>
        </authorList>
    </citation>
    <scope>IDENTIFICATION</scope>
</reference>
<organism evidence="19 20">
    <name type="scientific">Poecilia formosa</name>
    <name type="common">Amazon molly</name>
    <name type="synonym">Limia formosa</name>
    <dbReference type="NCBI Taxonomy" id="48698"/>
    <lineage>
        <taxon>Eukaryota</taxon>
        <taxon>Metazoa</taxon>
        <taxon>Chordata</taxon>
        <taxon>Craniata</taxon>
        <taxon>Vertebrata</taxon>
        <taxon>Euteleostomi</taxon>
        <taxon>Actinopterygii</taxon>
        <taxon>Neopterygii</taxon>
        <taxon>Teleostei</taxon>
        <taxon>Neoteleostei</taxon>
        <taxon>Acanthomorphata</taxon>
        <taxon>Ovalentaria</taxon>
        <taxon>Atherinomorphae</taxon>
        <taxon>Cyprinodontiformes</taxon>
        <taxon>Poeciliidae</taxon>
        <taxon>Poeciliinae</taxon>
        <taxon>Poecilia</taxon>
    </lineage>
</organism>
<reference evidence="20" key="1">
    <citation type="submission" date="2013-10" db="EMBL/GenBank/DDBJ databases">
        <authorList>
            <person name="Schartl M."/>
            <person name="Warren W."/>
        </authorList>
    </citation>
    <scope>NUCLEOTIDE SEQUENCE [LARGE SCALE GENOMIC DNA]</scope>
    <source>
        <strain evidence="20">female</strain>
    </source>
</reference>
<evidence type="ECO:0000256" key="8">
    <source>
        <dbReference type="ARBA" id="ARBA00022958"/>
    </source>
</evidence>
<evidence type="ECO:0000256" key="10">
    <source>
        <dbReference type="ARBA" id="ARBA00022989"/>
    </source>
</evidence>
<evidence type="ECO:0000313" key="19">
    <source>
        <dbReference type="Ensembl" id="ENSPFOP00000031151.1"/>
    </source>
</evidence>
<dbReference type="GO" id="GO:0001671">
    <property type="term" value="F:ATPase activator activity"/>
    <property type="evidence" value="ECO:0007669"/>
    <property type="project" value="TreeGrafter"/>
</dbReference>
<dbReference type="AlphaFoldDB" id="A0A096MIB0"/>
<dbReference type="Ensembl" id="ENSPFOT00000023594.1">
    <property type="protein sequence ID" value="ENSPFOP00000031151.1"/>
    <property type="gene ID" value="ENSPFOG00000006209.2"/>
</dbReference>
<dbReference type="GO" id="GO:0030007">
    <property type="term" value="P:intracellular potassium ion homeostasis"/>
    <property type="evidence" value="ECO:0007669"/>
    <property type="project" value="TreeGrafter"/>
</dbReference>
<proteinExistence type="inferred from homology"/>
<evidence type="ECO:0000313" key="20">
    <source>
        <dbReference type="Proteomes" id="UP000028760"/>
    </source>
</evidence>
<keyword evidence="8" id="KW-0630">Potassium</keyword>
<feature type="compositionally biased region" description="Polar residues" evidence="18">
    <location>
        <begin position="74"/>
        <end position="83"/>
    </location>
</feature>
<feature type="transmembrane region" description="Helical" evidence="17">
    <location>
        <begin position="112"/>
        <end position="138"/>
    </location>
</feature>
<evidence type="ECO:0000256" key="16">
    <source>
        <dbReference type="ARBA" id="ARBA00023201"/>
    </source>
</evidence>
<keyword evidence="12 17" id="KW-0406">Ion transport</keyword>
<dbReference type="Pfam" id="PF00287">
    <property type="entry name" value="Na_K-ATPase"/>
    <property type="match status" value="1"/>
</dbReference>
<dbReference type="EMBL" id="AYCK01015520">
    <property type="status" value="NOT_ANNOTATED_CDS"/>
    <property type="molecule type" value="Genomic_DNA"/>
</dbReference>
<evidence type="ECO:0000256" key="17">
    <source>
        <dbReference type="RuleBase" id="RU362099"/>
    </source>
</evidence>
<keyword evidence="11" id="KW-0915">Sodium</keyword>
<dbReference type="NCBIfam" id="TIGR01107">
    <property type="entry name" value="Na_K_ATPase_bet"/>
    <property type="match status" value="1"/>
</dbReference>
<comment type="subcellular location">
    <subcellularLocation>
        <location evidence="1">Cell membrane</location>
        <topology evidence="1">Single-pass type II membrane protein</topology>
    </subcellularLocation>
    <subcellularLocation>
        <location evidence="17">Membrane</location>
    </subcellularLocation>
</comment>
<feature type="region of interest" description="Disordered" evidence="18">
    <location>
        <begin position="1"/>
        <end position="91"/>
    </location>
</feature>
<dbReference type="GO" id="GO:0006883">
    <property type="term" value="P:intracellular sodium ion homeostasis"/>
    <property type="evidence" value="ECO:0007669"/>
    <property type="project" value="TreeGrafter"/>
</dbReference>
<dbReference type="PANTHER" id="PTHR11523">
    <property type="entry name" value="SODIUM/POTASSIUM-DEPENDENT ATPASE BETA SUBUNIT"/>
    <property type="match status" value="1"/>
</dbReference>
<accession>A0A096MIB0</accession>
<keyword evidence="6" id="KW-0740">Sodium/potassium transport</keyword>
<feature type="compositionally biased region" description="Polar residues" evidence="18">
    <location>
        <begin position="1"/>
        <end position="13"/>
    </location>
</feature>
<keyword evidence="20" id="KW-1185">Reference proteome</keyword>
<evidence type="ECO:0000256" key="15">
    <source>
        <dbReference type="ARBA" id="ARBA00023180"/>
    </source>
</evidence>
<evidence type="ECO:0000256" key="13">
    <source>
        <dbReference type="ARBA" id="ARBA00023136"/>
    </source>
</evidence>
<dbReference type="InterPro" id="IPR038702">
    <property type="entry name" value="Na/K_ATPase_sub_beta_sf"/>
</dbReference>
<evidence type="ECO:0000256" key="9">
    <source>
        <dbReference type="ARBA" id="ARBA00022968"/>
    </source>
</evidence>
<keyword evidence="7 17" id="KW-0812">Transmembrane</keyword>
<evidence type="ECO:0000256" key="2">
    <source>
        <dbReference type="ARBA" id="ARBA00005876"/>
    </source>
</evidence>
<comment type="function">
    <text evidence="17">This is the non-catalytic component of the active enzyme, which catalyzes the hydrolysis of ATP coupled with the exchange of Na(+) and K(+) ions across the plasma membrane.</text>
</comment>
<reference evidence="19" key="2">
    <citation type="submission" date="2025-08" db="UniProtKB">
        <authorList>
            <consortium name="Ensembl"/>
        </authorList>
    </citation>
    <scope>IDENTIFICATION</scope>
</reference>
<keyword evidence="10 17" id="KW-1133">Transmembrane helix</keyword>
<name>A0A096MIB0_POEFO</name>
<dbReference type="PROSITE" id="PS00391">
    <property type="entry name" value="ATPASE_NA_K_BETA_2"/>
    <property type="match status" value="1"/>
</dbReference>
<evidence type="ECO:0000256" key="1">
    <source>
        <dbReference type="ARBA" id="ARBA00004401"/>
    </source>
</evidence>
<keyword evidence="4" id="KW-1003">Cell membrane</keyword>
<dbReference type="InterPro" id="IPR000402">
    <property type="entry name" value="Na/K_ATPase_sub_beta"/>
</dbReference>
<evidence type="ECO:0000256" key="18">
    <source>
        <dbReference type="SAM" id="MobiDB-lite"/>
    </source>
</evidence>
<keyword evidence="16" id="KW-0739">Sodium transport</keyword>
<evidence type="ECO:0000256" key="14">
    <source>
        <dbReference type="ARBA" id="ARBA00023157"/>
    </source>
</evidence>
<dbReference type="GO" id="GO:1990573">
    <property type="term" value="P:potassium ion import across plasma membrane"/>
    <property type="evidence" value="ECO:0007669"/>
    <property type="project" value="TreeGrafter"/>
</dbReference>
<feature type="compositionally biased region" description="Basic and acidic residues" evidence="18">
    <location>
        <begin position="16"/>
        <end position="31"/>
    </location>
</feature>
<protein>
    <recommendedName>
        <fullName evidence="17">Sodium/potassium-transporting ATPase subunit beta</fullName>
    </recommendedName>
</protein>
<feature type="compositionally biased region" description="Basic and acidic residues" evidence="18">
    <location>
        <begin position="49"/>
        <end position="72"/>
    </location>
</feature>
<keyword evidence="14" id="KW-1015">Disulfide bond</keyword>
<keyword evidence="15" id="KW-0325">Glycoprotein</keyword>
<dbReference type="Proteomes" id="UP000028760">
    <property type="component" value="Unassembled WGS sequence"/>
</dbReference>
<dbReference type="GO" id="GO:0036376">
    <property type="term" value="P:sodium ion export across plasma membrane"/>
    <property type="evidence" value="ECO:0007669"/>
    <property type="project" value="TreeGrafter"/>
</dbReference>
<evidence type="ECO:0000256" key="4">
    <source>
        <dbReference type="ARBA" id="ARBA00022475"/>
    </source>
</evidence>
<dbReference type="GO" id="GO:0005890">
    <property type="term" value="C:sodium:potassium-exchanging ATPase complex"/>
    <property type="evidence" value="ECO:0007669"/>
    <property type="project" value="InterPro"/>
</dbReference>
<dbReference type="PANTHER" id="PTHR11523:SF47">
    <property type="entry name" value="SODIUM_POTASSIUM-TRANSPORTING ATPASE SUBUNIT BETA-3"/>
    <property type="match status" value="1"/>
</dbReference>
<keyword evidence="13 17" id="KW-0472">Membrane</keyword>
<evidence type="ECO:0000256" key="11">
    <source>
        <dbReference type="ARBA" id="ARBA00023053"/>
    </source>
</evidence>
<evidence type="ECO:0000256" key="6">
    <source>
        <dbReference type="ARBA" id="ARBA00022607"/>
    </source>
</evidence>
<dbReference type="Gene3D" id="2.60.40.1660">
    <property type="entry name" value="Na, k-atpase alpha subunit"/>
    <property type="match status" value="1"/>
</dbReference>
<evidence type="ECO:0000256" key="3">
    <source>
        <dbReference type="ARBA" id="ARBA00022448"/>
    </source>
</evidence>
<dbReference type="GeneTree" id="ENSGT01030000234579"/>
<dbReference type="EMBL" id="AYCK01015521">
    <property type="status" value="NOT_ANNOTATED_CDS"/>
    <property type="molecule type" value="Genomic_DNA"/>
</dbReference>
<keyword evidence="3 17" id="KW-0813">Transport</keyword>
<evidence type="ECO:0000256" key="12">
    <source>
        <dbReference type="ARBA" id="ARBA00023065"/>
    </source>
</evidence>
<keyword evidence="9" id="KW-0735">Signal-anchor</keyword>
<comment type="similarity">
    <text evidence="2 17">Belongs to the X(+)/potassium ATPases subunit beta family.</text>
</comment>
<sequence length="317" mass="36322">MSSAPEVQNQEPNQEPPKETNAEQKPEEKEALGGSAAAARTELSQYPDNNEKKHFKGLEENNEKATTEEKHSYQPKSTNQSQEKLARKKNQQKSFCYRRRTGLGLKRTKQCWCLIFLFYLIFYGVLTGMFILTIWVMLQTLDDAVPRHQDRLASPGLVVRPHAVEISYNRSDPTNYNPYVQQLHDLLQQYNDSIQEGNDLCLVGEYTDQDDQPKKKVCQFKRSNLRQCSGLPDASFGYAEGQPCVIIKLNRVIGLKPEGDPYINCTAKRNTPLQMIYFPPEGRLDKMFFPYYGKIAHVSKGCLLLTCTEELKTLIEK</sequence>